<accession>A0A6A6UJI0</accession>
<evidence type="ECO:0000313" key="4">
    <source>
        <dbReference type="EMBL" id="KAF2672372.1"/>
    </source>
</evidence>
<keyword evidence="2" id="KW-0472">Membrane</keyword>
<dbReference type="Proteomes" id="UP000799302">
    <property type="component" value="Unassembled WGS sequence"/>
</dbReference>
<feature type="transmembrane region" description="Helical" evidence="2">
    <location>
        <begin position="6"/>
        <end position="28"/>
    </location>
</feature>
<protein>
    <recommendedName>
        <fullName evidence="3">DUF7702 domain-containing protein</fullName>
    </recommendedName>
</protein>
<dbReference type="InterPro" id="IPR056119">
    <property type="entry name" value="DUF7702"/>
</dbReference>
<dbReference type="Pfam" id="PF24800">
    <property type="entry name" value="DUF7702"/>
    <property type="match status" value="1"/>
</dbReference>
<keyword evidence="2" id="KW-1133">Transmembrane helix</keyword>
<evidence type="ECO:0000256" key="1">
    <source>
        <dbReference type="SAM" id="MobiDB-lite"/>
    </source>
</evidence>
<sequence length="268" mass="29520">MWSPHSSVGAAQSAFYLPIIIAAAYLIFRRHSDSRMAWICCLTFSIVRFTGGILLIEYVNHDSEAGWIIVASIFQGAGVVPLILVLVGLLRLIQALDFPKSSTMKMTIIGLRVLFFVGIILLVAGSVLLGHYQNPTDTQLGHKLAKAGYIVILLILAGEMLFASWMWLNSSQLRLDSKKLLKAMSISFPFLTVRLAYALLSVFDTNPKWSPLSGDIAPLVCMHSLMEYIVVLICVTTGYLIKPVRSNAEDDASHRSGAGKTYRAEQDV</sequence>
<dbReference type="OrthoDB" id="2560628at2759"/>
<dbReference type="PANTHER" id="PTHR42109:SF2">
    <property type="entry name" value="INTEGRAL MEMBRANE PROTEIN"/>
    <property type="match status" value="1"/>
</dbReference>
<keyword evidence="2" id="KW-0812">Transmembrane</keyword>
<feature type="transmembrane region" description="Helical" evidence="2">
    <location>
        <begin position="109"/>
        <end position="129"/>
    </location>
</feature>
<organism evidence="4 5">
    <name type="scientific">Microthyrium microscopicum</name>
    <dbReference type="NCBI Taxonomy" id="703497"/>
    <lineage>
        <taxon>Eukaryota</taxon>
        <taxon>Fungi</taxon>
        <taxon>Dikarya</taxon>
        <taxon>Ascomycota</taxon>
        <taxon>Pezizomycotina</taxon>
        <taxon>Dothideomycetes</taxon>
        <taxon>Dothideomycetes incertae sedis</taxon>
        <taxon>Microthyriales</taxon>
        <taxon>Microthyriaceae</taxon>
        <taxon>Microthyrium</taxon>
    </lineage>
</organism>
<reference evidence="4" key="1">
    <citation type="journal article" date="2020" name="Stud. Mycol.">
        <title>101 Dothideomycetes genomes: a test case for predicting lifestyles and emergence of pathogens.</title>
        <authorList>
            <person name="Haridas S."/>
            <person name="Albert R."/>
            <person name="Binder M."/>
            <person name="Bloem J."/>
            <person name="Labutti K."/>
            <person name="Salamov A."/>
            <person name="Andreopoulos B."/>
            <person name="Baker S."/>
            <person name="Barry K."/>
            <person name="Bills G."/>
            <person name="Bluhm B."/>
            <person name="Cannon C."/>
            <person name="Castanera R."/>
            <person name="Culley D."/>
            <person name="Daum C."/>
            <person name="Ezra D."/>
            <person name="Gonzalez J."/>
            <person name="Henrissat B."/>
            <person name="Kuo A."/>
            <person name="Liang C."/>
            <person name="Lipzen A."/>
            <person name="Lutzoni F."/>
            <person name="Magnuson J."/>
            <person name="Mondo S."/>
            <person name="Nolan M."/>
            <person name="Ohm R."/>
            <person name="Pangilinan J."/>
            <person name="Park H.-J."/>
            <person name="Ramirez L."/>
            <person name="Alfaro M."/>
            <person name="Sun H."/>
            <person name="Tritt A."/>
            <person name="Yoshinaga Y."/>
            <person name="Zwiers L.-H."/>
            <person name="Turgeon B."/>
            <person name="Goodwin S."/>
            <person name="Spatafora J."/>
            <person name="Crous P."/>
            <person name="Grigoriev I."/>
        </authorList>
    </citation>
    <scope>NUCLEOTIDE SEQUENCE</scope>
    <source>
        <strain evidence="4">CBS 115976</strain>
    </source>
</reference>
<keyword evidence="5" id="KW-1185">Reference proteome</keyword>
<feature type="region of interest" description="Disordered" evidence="1">
    <location>
        <begin position="249"/>
        <end position="268"/>
    </location>
</feature>
<feature type="transmembrane region" description="Helical" evidence="2">
    <location>
        <begin position="65"/>
        <end position="89"/>
    </location>
</feature>
<feature type="transmembrane region" description="Helical" evidence="2">
    <location>
        <begin position="216"/>
        <end position="241"/>
    </location>
</feature>
<feature type="transmembrane region" description="Helical" evidence="2">
    <location>
        <begin position="37"/>
        <end position="59"/>
    </location>
</feature>
<feature type="transmembrane region" description="Helical" evidence="2">
    <location>
        <begin position="180"/>
        <end position="200"/>
    </location>
</feature>
<gene>
    <name evidence="4" type="ORF">BT63DRAFT_438181</name>
</gene>
<evidence type="ECO:0000313" key="5">
    <source>
        <dbReference type="Proteomes" id="UP000799302"/>
    </source>
</evidence>
<feature type="domain" description="DUF7702" evidence="3">
    <location>
        <begin position="7"/>
        <end position="241"/>
    </location>
</feature>
<evidence type="ECO:0000256" key="2">
    <source>
        <dbReference type="SAM" id="Phobius"/>
    </source>
</evidence>
<dbReference type="EMBL" id="MU004232">
    <property type="protein sequence ID" value="KAF2672372.1"/>
    <property type="molecule type" value="Genomic_DNA"/>
</dbReference>
<proteinExistence type="predicted"/>
<evidence type="ECO:0000259" key="3">
    <source>
        <dbReference type="Pfam" id="PF24800"/>
    </source>
</evidence>
<dbReference type="AlphaFoldDB" id="A0A6A6UJI0"/>
<dbReference type="PANTHER" id="PTHR42109">
    <property type="entry name" value="UNPLACED GENOMIC SCAFFOLD UM_SCAF_CONTIG_1.265, WHOLE GENOME SHOTGUN SEQUENCE"/>
    <property type="match status" value="1"/>
</dbReference>
<feature type="transmembrane region" description="Helical" evidence="2">
    <location>
        <begin position="149"/>
        <end position="168"/>
    </location>
</feature>
<name>A0A6A6UJI0_9PEZI</name>